<dbReference type="GO" id="GO:0032259">
    <property type="term" value="P:methylation"/>
    <property type="evidence" value="ECO:0007669"/>
    <property type="project" value="UniProtKB-KW"/>
</dbReference>
<dbReference type="PANTHER" id="PTHR10815:SF5">
    <property type="entry name" value="METHYLATED-DNA--PROTEIN-CYSTEINE METHYLTRANSFERASE"/>
    <property type="match status" value="1"/>
</dbReference>
<evidence type="ECO:0000256" key="4">
    <source>
        <dbReference type="ARBA" id="ARBA00022679"/>
    </source>
</evidence>
<keyword evidence="11" id="KW-1185">Reference proteome</keyword>
<reference evidence="10" key="1">
    <citation type="submission" date="2020-11" db="EMBL/GenBank/DDBJ databases">
        <authorList>
            <person name="Kim M.K."/>
        </authorList>
    </citation>
    <scope>NUCLEOTIDE SEQUENCE</scope>
    <source>
        <strain evidence="10">BT350</strain>
    </source>
</reference>
<dbReference type="GO" id="GO:0003908">
    <property type="term" value="F:methylated-DNA-[protein]-cysteine S-methyltransferase activity"/>
    <property type="evidence" value="ECO:0007669"/>
    <property type="project" value="UniProtKB-UniRule"/>
</dbReference>
<dbReference type="Gene3D" id="1.10.10.10">
    <property type="entry name" value="Winged helix-like DNA-binding domain superfamily/Winged helix DNA-binding domain"/>
    <property type="match status" value="1"/>
</dbReference>
<dbReference type="SUPFAM" id="SSF46767">
    <property type="entry name" value="Methylated DNA-protein cysteine methyltransferase, C-terminal domain"/>
    <property type="match status" value="1"/>
</dbReference>
<name>A0A931BPC2_9HYPH</name>
<feature type="active site" description="Nucleophile; methyl group acceptor" evidence="8">
    <location>
        <position position="142"/>
    </location>
</feature>
<evidence type="ECO:0000256" key="5">
    <source>
        <dbReference type="ARBA" id="ARBA00022763"/>
    </source>
</evidence>
<evidence type="ECO:0000256" key="6">
    <source>
        <dbReference type="ARBA" id="ARBA00023204"/>
    </source>
</evidence>
<dbReference type="InterPro" id="IPR036388">
    <property type="entry name" value="WH-like_DNA-bd_sf"/>
</dbReference>
<evidence type="ECO:0000256" key="1">
    <source>
        <dbReference type="ARBA" id="ARBA00001286"/>
    </source>
</evidence>
<dbReference type="NCBIfam" id="NF007626">
    <property type="entry name" value="PRK10286.1"/>
    <property type="match status" value="1"/>
</dbReference>
<gene>
    <name evidence="10" type="primary">ogt</name>
    <name evidence="10" type="ORF">I2H38_16400</name>
</gene>
<evidence type="ECO:0000256" key="3">
    <source>
        <dbReference type="ARBA" id="ARBA00022603"/>
    </source>
</evidence>
<proteinExistence type="inferred from homology"/>
<evidence type="ECO:0000259" key="9">
    <source>
        <dbReference type="Pfam" id="PF01035"/>
    </source>
</evidence>
<dbReference type="InterPro" id="IPR036631">
    <property type="entry name" value="MGMT_N_sf"/>
</dbReference>
<organism evidence="10 11">
    <name type="scientific">Microvirga alba</name>
    <dbReference type="NCBI Taxonomy" id="2791025"/>
    <lineage>
        <taxon>Bacteria</taxon>
        <taxon>Pseudomonadati</taxon>
        <taxon>Pseudomonadota</taxon>
        <taxon>Alphaproteobacteria</taxon>
        <taxon>Hyphomicrobiales</taxon>
        <taxon>Methylobacteriaceae</taxon>
        <taxon>Microvirga</taxon>
    </lineage>
</organism>
<dbReference type="HAMAP" id="MF_00772">
    <property type="entry name" value="OGT"/>
    <property type="match status" value="1"/>
</dbReference>
<evidence type="ECO:0000256" key="7">
    <source>
        <dbReference type="ARBA" id="ARBA00049348"/>
    </source>
</evidence>
<dbReference type="PROSITE" id="PS00374">
    <property type="entry name" value="MGMT"/>
    <property type="match status" value="1"/>
</dbReference>
<sequence length="182" mass="19759">MADTLRLFIDRTDTPIGELVVIADSDGRLRVVDWTDHEARLLLLLRRQYGEHGFTLDPARDPGGFTTAMIAYFNGDLGIIDDLPVETAGTPFQRKVWAALRDIPCGVTISYSELARRIDQPSAVRAVGLANGANPVGIVVPCHRVVGANGTLTGYGGGIERKRWLLAHETKAAITPQLSLTL</sequence>
<keyword evidence="2 8" id="KW-0963">Cytoplasm</keyword>
<dbReference type="CDD" id="cd06445">
    <property type="entry name" value="ATase"/>
    <property type="match status" value="1"/>
</dbReference>
<keyword evidence="6 8" id="KW-0234">DNA repair</keyword>
<evidence type="ECO:0000313" key="10">
    <source>
        <dbReference type="EMBL" id="MBF9234957.1"/>
    </source>
</evidence>
<comment type="function">
    <text evidence="8">Involved in the cellular defense against the biological effects of O6-methylguanine (O6-MeG) and O4-methylthymine (O4-MeT) in DNA. Repairs the methylated nucleobase in DNA by stoichiometrically transferring the methyl group to a cysteine residue in the enzyme. This is a suicide reaction: the enzyme is irreversibly inactivated.</text>
</comment>
<keyword evidence="4 8" id="KW-0808">Transferase</keyword>
<evidence type="ECO:0000256" key="8">
    <source>
        <dbReference type="HAMAP-Rule" id="MF_00772"/>
    </source>
</evidence>
<comment type="catalytic activity">
    <reaction evidence="7 8">
        <text>a 6-O-methyl-2'-deoxyguanosine in DNA + L-cysteinyl-[protein] = S-methyl-L-cysteinyl-[protein] + a 2'-deoxyguanosine in DNA</text>
        <dbReference type="Rhea" id="RHEA:24000"/>
        <dbReference type="Rhea" id="RHEA-COMP:10131"/>
        <dbReference type="Rhea" id="RHEA-COMP:10132"/>
        <dbReference type="Rhea" id="RHEA-COMP:11367"/>
        <dbReference type="Rhea" id="RHEA-COMP:11368"/>
        <dbReference type="ChEBI" id="CHEBI:29950"/>
        <dbReference type="ChEBI" id="CHEBI:82612"/>
        <dbReference type="ChEBI" id="CHEBI:85445"/>
        <dbReference type="ChEBI" id="CHEBI:85448"/>
        <dbReference type="EC" id="2.1.1.63"/>
    </reaction>
</comment>
<dbReference type="SUPFAM" id="SSF53155">
    <property type="entry name" value="Methylated DNA-protein cysteine methyltransferase domain"/>
    <property type="match status" value="1"/>
</dbReference>
<comment type="miscellaneous">
    <text evidence="8">This enzyme catalyzes only one turnover and therefore is not strictly catalytic. According to one definition, an enzyme is a biocatalyst that acts repeatedly and over many reaction cycles.</text>
</comment>
<feature type="domain" description="Methylated-DNA-[protein]-cysteine S-methyltransferase DNA binding" evidence="9">
    <location>
        <begin position="91"/>
        <end position="170"/>
    </location>
</feature>
<dbReference type="Pfam" id="PF01035">
    <property type="entry name" value="DNA_binding_1"/>
    <property type="match status" value="1"/>
</dbReference>
<dbReference type="EC" id="2.1.1.63" evidence="8"/>
<dbReference type="RefSeq" id="WP_196272951.1">
    <property type="nucleotide sequence ID" value="NZ_JADQDO010000009.1"/>
</dbReference>
<dbReference type="EMBL" id="JADQDO010000009">
    <property type="protein sequence ID" value="MBF9234957.1"/>
    <property type="molecule type" value="Genomic_DNA"/>
</dbReference>
<accession>A0A931BPC2</accession>
<comment type="catalytic activity">
    <reaction evidence="1 8">
        <text>a 4-O-methyl-thymidine in DNA + L-cysteinyl-[protein] = a thymidine in DNA + S-methyl-L-cysteinyl-[protein]</text>
        <dbReference type="Rhea" id="RHEA:53428"/>
        <dbReference type="Rhea" id="RHEA-COMP:10131"/>
        <dbReference type="Rhea" id="RHEA-COMP:10132"/>
        <dbReference type="Rhea" id="RHEA-COMP:13555"/>
        <dbReference type="Rhea" id="RHEA-COMP:13556"/>
        <dbReference type="ChEBI" id="CHEBI:29950"/>
        <dbReference type="ChEBI" id="CHEBI:82612"/>
        <dbReference type="ChEBI" id="CHEBI:137386"/>
        <dbReference type="ChEBI" id="CHEBI:137387"/>
        <dbReference type="EC" id="2.1.1.63"/>
    </reaction>
</comment>
<dbReference type="InterPro" id="IPR036217">
    <property type="entry name" value="MethylDNA_cys_MeTrfase_DNAb"/>
</dbReference>
<comment type="caution">
    <text evidence="10">The sequence shown here is derived from an EMBL/GenBank/DDBJ whole genome shotgun (WGS) entry which is preliminary data.</text>
</comment>
<dbReference type="NCBIfam" id="TIGR00589">
    <property type="entry name" value="ogt"/>
    <property type="match status" value="1"/>
</dbReference>
<comment type="similarity">
    <text evidence="8">Belongs to the MGMT family.</text>
</comment>
<keyword evidence="5 8" id="KW-0227">DNA damage</keyword>
<dbReference type="InterPro" id="IPR023546">
    <property type="entry name" value="MGMT"/>
</dbReference>
<dbReference type="GO" id="GO:0005737">
    <property type="term" value="C:cytoplasm"/>
    <property type="evidence" value="ECO:0007669"/>
    <property type="project" value="UniProtKB-SubCell"/>
</dbReference>
<evidence type="ECO:0000313" key="11">
    <source>
        <dbReference type="Proteomes" id="UP000599312"/>
    </source>
</evidence>
<dbReference type="InterPro" id="IPR001497">
    <property type="entry name" value="MethylDNA_cys_MeTrfase_AS"/>
</dbReference>
<dbReference type="InterPro" id="IPR014048">
    <property type="entry name" value="MethylDNA_cys_MeTrfase_DNA-bd"/>
</dbReference>
<dbReference type="Proteomes" id="UP000599312">
    <property type="component" value="Unassembled WGS sequence"/>
</dbReference>
<keyword evidence="3 8" id="KW-0489">Methyltransferase</keyword>
<dbReference type="PANTHER" id="PTHR10815">
    <property type="entry name" value="METHYLATED-DNA--PROTEIN-CYSTEINE METHYLTRANSFERASE"/>
    <property type="match status" value="1"/>
</dbReference>
<dbReference type="GO" id="GO:0006307">
    <property type="term" value="P:DNA alkylation repair"/>
    <property type="evidence" value="ECO:0007669"/>
    <property type="project" value="UniProtKB-UniRule"/>
</dbReference>
<protein>
    <recommendedName>
        <fullName evidence="8">Methylated-DNA--protein-cysteine methyltransferase</fullName>
        <ecNumber evidence="8">2.1.1.63</ecNumber>
    </recommendedName>
    <alternativeName>
        <fullName evidence="8">6-O-methylguanine-DNA methyltransferase</fullName>
        <shortName evidence="8">MGMT</shortName>
    </alternativeName>
    <alternativeName>
        <fullName evidence="8">O-6-methylguanine-DNA-alkyltransferase</fullName>
    </alternativeName>
</protein>
<comment type="subcellular location">
    <subcellularLocation>
        <location evidence="8">Cytoplasm</location>
    </subcellularLocation>
</comment>
<dbReference type="AlphaFoldDB" id="A0A931BPC2"/>
<dbReference type="FunFam" id="1.10.10.10:FF:000337">
    <property type="entry name" value="Methylated-DNA--protein-cysteine methyltransferase"/>
    <property type="match status" value="1"/>
</dbReference>
<evidence type="ECO:0000256" key="2">
    <source>
        <dbReference type="ARBA" id="ARBA00022490"/>
    </source>
</evidence>